<feature type="compositionally biased region" description="Polar residues" evidence="1">
    <location>
        <begin position="324"/>
        <end position="336"/>
    </location>
</feature>
<evidence type="ECO:0000313" key="3">
    <source>
        <dbReference type="Proteomes" id="UP000053815"/>
    </source>
</evidence>
<evidence type="ECO:0000256" key="1">
    <source>
        <dbReference type="SAM" id="MobiDB-lite"/>
    </source>
</evidence>
<accession>A0A0C9MGS0</accession>
<dbReference type="Proteomes" id="UP000053815">
    <property type="component" value="Unassembled WGS sequence"/>
</dbReference>
<reference evidence="2" key="1">
    <citation type="submission" date="2014-09" db="EMBL/GenBank/DDBJ databases">
        <title>Draft genome sequence of an oleaginous Mucoromycotina fungus Mucor ambiguus NBRC6742.</title>
        <authorList>
            <person name="Takeda I."/>
            <person name="Yamane N."/>
            <person name="Morita T."/>
            <person name="Tamano K."/>
            <person name="Machida M."/>
            <person name="Baker S."/>
            <person name="Koike H."/>
        </authorList>
    </citation>
    <scope>NUCLEOTIDE SEQUENCE</scope>
    <source>
        <strain evidence="2">NBRC 6742</strain>
    </source>
</reference>
<feature type="region of interest" description="Disordered" evidence="1">
    <location>
        <begin position="324"/>
        <end position="356"/>
    </location>
</feature>
<sequence length="406" mass="47855">MICFAIRYPLEKEILEQLHENITLNQAKNYEILKNQHEYLAQWHQQEMHTFDHLKKSQQELWFQMQAIQQVHLQTANQVQMIFDTLKLLQNSTELAVNKYNSMFQIHTQELQLQLNEITMQHAIEIDQLVDRVLGDFSQVEKGLSRMMTAQRKVVQDWEETKMVQQEYLDVWRDSIEQVNSRLNQVINHSMQHISSIKQDLSLIQDQISWLVLPFKWLHESITHVYIEIRHYALQFLIHALVFNYVLNAKKGGLIKRLGSASLATFAHFYLYRILIEYFEAESYVDCAVLILEYAIANGALLRCLVWTSNQLLWNDASVENVPTTHRPNASEQLRSPSPAVVPQTGNVSPSTTPNRQYHFHTYYVKERTPELAEMTDEEVEDNEECNAVLPMRVEEYRYPPHPFQR</sequence>
<name>A0A0C9MGS0_9FUNG</name>
<dbReference type="EMBL" id="DF836594">
    <property type="protein sequence ID" value="GAN09941.1"/>
    <property type="molecule type" value="Genomic_DNA"/>
</dbReference>
<proteinExistence type="predicted"/>
<evidence type="ECO:0000313" key="2">
    <source>
        <dbReference type="EMBL" id="GAN09941.1"/>
    </source>
</evidence>
<dbReference type="OrthoDB" id="5311848at2759"/>
<dbReference type="AlphaFoldDB" id="A0A0C9MGS0"/>
<feature type="compositionally biased region" description="Polar residues" evidence="1">
    <location>
        <begin position="344"/>
        <end position="356"/>
    </location>
</feature>
<organism evidence="2">
    <name type="scientific">Mucor ambiguus</name>
    <dbReference type="NCBI Taxonomy" id="91626"/>
    <lineage>
        <taxon>Eukaryota</taxon>
        <taxon>Fungi</taxon>
        <taxon>Fungi incertae sedis</taxon>
        <taxon>Mucoromycota</taxon>
        <taxon>Mucoromycotina</taxon>
        <taxon>Mucoromycetes</taxon>
        <taxon>Mucorales</taxon>
        <taxon>Mucorineae</taxon>
        <taxon>Mucoraceae</taxon>
        <taxon>Mucor</taxon>
    </lineage>
</organism>
<keyword evidence="3" id="KW-1185">Reference proteome</keyword>
<gene>
    <name evidence="2" type="ORF">MAM1_0305d09474</name>
</gene>
<protein>
    <submittedName>
        <fullName evidence="2">Uncharacterized protein</fullName>
    </submittedName>
</protein>